<keyword evidence="2" id="KW-0680">Restriction system</keyword>
<sequence length="411" mass="46734">MNNQTQKSGSLIFPKDWGIVELGDIISELNSGVSVNSDDSKDNQTNLGILKTSAVSKGYFYPNEFKKIKNIEVKRAKLNPKKGSIIISRANTPELVGEVGYVEKDYSNLFLSDKLWQSRFKRNVNGRWLSSLLSSKMIKHEISTLATGTSSSMKNISKESFLSIRIPFPKIEEQNKISSILSTWDKAIKLKEKLIEQKKDQKKGLMQKLLTGEVRLPGYTEKWEKVDFGEVLKFLKKEPLSDPDKYNLLTVKLHLKGIEATDKKPNTTTKGRPYYMRKPNELLIGRQNFHNGGIGLVPENMKGYIASNAISSLKAKKGNLKFYYYYLSNTNFYQKVEYLIGGTGQKEISESMLKKLKLFIPLNVNEQNEIAKIISTSDDEITLLENELLQFKNQKQGLMQLLITGKVRVKV</sequence>
<proteinExistence type="inferred from homology"/>
<comment type="similarity">
    <text evidence="1">Belongs to the type-I restriction system S methylase family.</text>
</comment>
<evidence type="ECO:0000256" key="3">
    <source>
        <dbReference type="ARBA" id="ARBA00023125"/>
    </source>
</evidence>
<evidence type="ECO:0000256" key="1">
    <source>
        <dbReference type="ARBA" id="ARBA00010923"/>
    </source>
</evidence>
<evidence type="ECO:0000259" key="4">
    <source>
        <dbReference type="Pfam" id="PF01420"/>
    </source>
</evidence>
<dbReference type="EMBL" id="BAUU01000053">
    <property type="protein sequence ID" value="GAE32808.1"/>
    <property type="molecule type" value="Genomic_DNA"/>
</dbReference>
<dbReference type="PANTHER" id="PTHR30408:SF12">
    <property type="entry name" value="TYPE I RESTRICTION ENZYME MJAVIII SPECIFICITY SUBUNIT"/>
    <property type="match status" value="1"/>
</dbReference>
<dbReference type="Gene3D" id="1.10.287.1120">
    <property type="entry name" value="Bipartite methylase S protein"/>
    <property type="match status" value="1"/>
</dbReference>
<evidence type="ECO:0000256" key="2">
    <source>
        <dbReference type="ARBA" id="ARBA00022747"/>
    </source>
</evidence>
<evidence type="ECO:0000313" key="5">
    <source>
        <dbReference type="EMBL" id="GAE32808.1"/>
    </source>
</evidence>
<dbReference type="AlphaFoldDB" id="W4QMD3"/>
<organism evidence="5 6">
    <name type="scientific">Halalkalibacter hemicellulosilyticusJCM 9152</name>
    <dbReference type="NCBI Taxonomy" id="1236971"/>
    <lineage>
        <taxon>Bacteria</taxon>
        <taxon>Bacillati</taxon>
        <taxon>Bacillota</taxon>
        <taxon>Bacilli</taxon>
        <taxon>Bacillales</taxon>
        <taxon>Bacillaceae</taxon>
        <taxon>Halalkalibacter</taxon>
    </lineage>
</organism>
<dbReference type="InterPro" id="IPR044946">
    <property type="entry name" value="Restrct_endonuc_typeI_TRD_sf"/>
</dbReference>
<evidence type="ECO:0000313" key="6">
    <source>
        <dbReference type="Proteomes" id="UP000018895"/>
    </source>
</evidence>
<dbReference type="STRING" id="1236971.JCM9152_4377"/>
<dbReference type="Gene3D" id="3.90.220.20">
    <property type="entry name" value="DNA methylase specificity domains"/>
    <property type="match status" value="2"/>
</dbReference>
<dbReference type="GO" id="GO:0009307">
    <property type="term" value="P:DNA restriction-modification system"/>
    <property type="evidence" value="ECO:0007669"/>
    <property type="project" value="UniProtKB-KW"/>
</dbReference>
<dbReference type="InterPro" id="IPR052021">
    <property type="entry name" value="Type-I_RS_S_subunit"/>
</dbReference>
<keyword evidence="6" id="KW-1185">Reference proteome</keyword>
<dbReference type="GO" id="GO:0003677">
    <property type="term" value="F:DNA binding"/>
    <property type="evidence" value="ECO:0007669"/>
    <property type="project" value="UniProtKB-KW"/>
</dbReference>
<keyword evidence="3" id="KW-0238">DNA-binding</keyword>
<comment type="caution">
    <text evidence="5">The sequence shown here is derived from an EMBL/GenBank/DDBJ whole genome shotgun (WGS) entry which is preliminary data.</text>
</comment>
<dbReference type="InterPro" id="IPR000055">
    <property type="entry name" value="Restrct_endonuc_typeI_TRD"/>
</dbReference>
<dbReference type="SUPFAM" id="SSF116734">
    <property type="entry name" value="DNA methylase specificity domain"/>
    <property type="match status" value="2"/>
</dbReference>
<dbReference type="OrthoDB" id="9811611at2"/>
<dbReference type="PANTHER" id="PTHR30408">
    <property type="entry name" value="TYPE-1 RESTRICTION ENZYME ECOKI SPECIFICITY PROTEIN"/>
    <property type="match status" value="1"/>
</dbReference>
<dbReference type="REBASE" id="80277">
    <property type="entry name" value="S.Bhe9152ORF4376P"/>
</dbReference>
<dbReference type="Pfam" id="PF01420">
    <property type="entry name" value="Methylase_S"/>
    <property type="match status" value="2"/>
</dbReference>
<gene>
    <name evidence="5" type="ORF">JCM9152_4377</name>
</gene>
<accession>W4QMD3</accession>
<dbReference type="RefSeq" id="WP_052016230.1">
    <property type="nucleotide sequence ID" value="NZ_BAUU01000053.1"/>
</dbReference>
<dbReference type="Proteomes" id="UP000018895">
    <property type="component" value="Unassembled WGS sequence"/>
</dbReference>
<feature type="domain" description="Type I restriction modification DNA specificity" evidence="4">
    <location>
        <begin position="14"/>
        <end position="197"/>
    </location>
</feature>
<reference evidence="5" key="1">
    <citation type="journal article" date="2014" name="Genome Announc.">
        <title>Draft Genome Sequences of Three Alkaliphilic Bacillus Strains, Bacillus wakoensis JCM 9140T, Bacillus akibai JCM 9157T, and Bacillus hemicellulosilyticus JCM 9152T.</title>
        <authorList>
            <person name="Yuki M."/>
            <person name="Oshima K."/>
            <person name="Suda W."/>
            <person name="Oshida Y."/>
            <person name="Kitamura K."/>
            <person name="Iida T."/>
            <person name="Hattori M."/>
            <person name="Ohkuma M."/>
        </authorList>
    </citation>
    <scope>NUCLEOTIDE SEQUENCE [LARGE SCALE GENOMIC DNA]</scope>
    <source>
        <strain evidence="5">JCM 9152</strain>
    </source>
</reference>
<protein>
    <submittedName>
        <fullName evidence="5">Type I restriction-modification system</fullName>
    </submittedName>
</protein>
<feature type="domain" description="Type I restriction modification DNA specificity" evidence="4">
    <location>
        <begin position="221"/>
        <end position="387"/>
    </location>
</feature>
<name>W4QMD3_9BACI</name>